<name>A0A7W4YJC1_LEIAQ</name>
<dbReference type="InterPro" id="IPR050708">
    <property type="entry name" value="T6SS_VgrG/RHS"/>
</dbReference>
<reference evidence="1 2" key="1">
    <citation type="submission" date="2020-08" db="EMBL/GenBank/DDBJ databases">
        <title>Sequencing the genomes of 1000 actinobacteria strains.</title>
        <authorList>
            <person name="Klenk H.-P."/>
        </authorList>
    </citation>
    <scope>NUCLEOTIDE SEQUENCE [LARGE SCALE GENOMIC DNA]</scope>
    <source>
        <strain evidence="1 2">DSM 20146</strain>
    </source>
</reference>
<dbReference type="InterPro" id="IPR022385">
    <property type="entry name" value="Rhs_assc_core"/>
</dbReference>
<dbReference type="PANTHER" id="PTHR32305">
    <property type="match status" value="1"/>
</dbReference>
<evidence type="ECO:0000313" key="1">
    <source>
        <dbReference type="EMBL" id="MBB2966489.1"/>
    </source>
</evidence>
<proteinExistence type="predicted"/>
<accession>A0A7W4YJC1</accession>
<dbReference type="NCBIfam" id="TIGR03696">
    <property type="entry name" value="Rhs_assc_core"/>
    <property type="match status" value="1"/>
</dbReference>
<dbReference type="EMBL" id="JACHVP010000001">
    <property type="protein sequence ID" value="MBB2966489.1"/>
    <property type="molecule type" value="Genomic_DNA"/>
</dbReference>
<dbReference type="Proteomes" id="UP000538196">
    <property type="component" value="Unassembled WGS sequence"/>
</dbReference>
<organism evidence="1 2">
    <name type="scientific">Leifsonia aquatica</name>
    <name type="common">Corynebacterium aquaticum</name>
    <dbReference type="NCBI Taxonomy" id="144185"/>
    <lineage>
        <taxon>Bacteria</taxon>
        <taxon>Bacillati</taxon>
        <taxon>Actinomycetota</taxon>
        <taxon>Actinomycetes</taxon>
        <taxon>Micrococcales</taxon>
        <taxon>Microbacteriaceae</taxon>
        <taxon>Leifsonia</taxon>
    </lineage>
</organism>
<dbReference type="Gene3D" id="2.180.10.10">
    <property type="entry name" value="RHS repeat-associated core"/>
    <property type="match status" value="1"/>
</dbReference>
<evidence type="ECO:0000313" key="2">
    <source>
        <dbReference type="Proteomes" id="UP000538196"/>
    </source>
</evidence>
<sequence>MDGIGNPVGLITDFALSSYTYTFDPYGAANLTAGGTGNGAAQNPYLFKSGIQDRATGLVKFGLRWYNPVTGTWTQQDTLDAPLDPANANRYAYAGGDPINSNDPTGHDAGGCVTGVLATVGSGLLLASLIGGEIATGGGDTLATVGSVILFTSAVGDADLQCGLGSTD</sequence>
<gene>
    <name evidence="1" type="ORF">FHX33_001221</name>
</gene>
<keyword evidence="2" id="KW-1185">Reference proteome</keyword>
<comment type="caution">
    <text evidence="1">The sequence shown here is derived from an EMBL/GenBank/DDBJ whole genome shotgun (WGS) entry which is preliminary data.</text>
</comment>
<dbReference type="RefSeq" id="WP_021765743.1">
    <property type="nucleotide sequence ID" value="NZ_JACHVP010000001.1"/>
</dbReference>
<protein>
    <submittedName>
        <fullName evidence="1">RHS repeat-associated protein</fullName>
    </submittedName>
</protein>
<dbReference type="PANTHER" id="PTHR32305:SF15">
    <property type="entry name" value="PROTEIN RHSA-RELATED"/>
    <property type="match status" value="1"/>
</dbReference>
<dbReference type="AlphaFoldDB" id="A0A7W4YJC1"/>